<keyword evidence="2" id="KW-1185">Reference proteome</keyword>
<comment type="caution">
    <text evidence="1">The sequence shown here is derived from an EMBL/GenBank/DDBJ whole genome shotgun (WGS) entry which is preliminary data.</text>
</comment>
<evidence type="ECO:0000313" key="1">
    <source>
        <dbReference type="EMBL" id="TWF73058.1"/>
    </source>
</evidence>
<dbReference type="AlphaFoldDB" id="A0A561SDY5"/>
<gene>
    <name evidence="1" type="ORF">FHX73_16209</name>
</gene>
<dbReference type="Proteomes" id="UP000317940">
    <property type="component" value="Unassembled WGS sequence"/>
</dbReference>
<protein>
    <submittedName>
        <fullName evidence="1">Uncharacterized protein</fullName>
    </submittedName>
</protein>
<accession>A0A561SDY5</accession>
<dbReference type="EMBL" id="VIWT01000006">
    <property type="protein sequence ID" value="TWF73058.1"/>
    <property type="molecule type" value="Genomic_DNA"/>
</dbReference>
<reference evidence="1 2" key="1">
    <citation type="submission" date="2019-06" db="EMBL/GenBank/DDBJ databases">
        <title>Sequencing the genomes of 1000 actinobacteria strains.</title>
        <authorList>
            <person name="Klenk H.-P."/>
        </authorList>
    </citation>
    <scope>NUCLEOTIDE SEQUENCE [LARGE SCALE GENOMIC DNA]</scope>
    <source>
        <strain evidence="1 2">DSM 44826</strain>
    </source>
</reference>
<sequence length="81" mass="8694">MTVQDTSTAGRTRHGDFAELHRRVSRARLLRDRPLSYAARSAALPAVLGLLLAGFDRRGAGWAAVGGLLIGHYRAVAGVLR</sequence>
<proteinExistence type="predicted"/>
<dbReference type="RefSeq" id="WP_145911035.1">
    <property type="nucleotide sequence ID" value="NZ_BAAAMZ010000005.1"/>
</dbReference>
<organism evidence="1 2">
    <name type="scientific">Kitasatospora viridis</name>
    <dbReference type="NCBI Taxonomy" id="281105"/>
    <lineage>
        <taxon>Bacteria</taxon>
        <taxon>Bacillati</taxon>
        <taxon>Actinomycetota</taxon>
        <taxon>Actinomycetes</taxon>
        <taxon>Kitasatosporales</taxon>
        <taxon>Streptomycetaceae</taxon>
        <taxon>Kitasatospora</taxon>
    </lineage>
</organism>
<name>A0A561SDY5_9ACTN</name>
<evidence type="ECO:0000313" key="2">
    <source>
        <dbReference type="Proteomes" id="UP000317940"/>
    </source>
</evidence>